<comment type="caution">
    <text evidence="2">The sequence shown here is derived from an EMBL/GenBank/DDBJ whole genome shotgun (WGS) entry which is preliminary data.</text>
</comment>
<accession>A0A1S2N561</accession>
<sequence length="422" mass="46198">MSQPSAIIRSLVCLAVALAPCWGLAQSAAAPSATPGAPTAAELLYQEALQSLAEGRRNDATEQMARLIGMVPQHAGAWLDLALIQCSLGQGDEAERLFANVETRFNPRREILELIAEARDTGCVSWTPTVSGTVSLTRGVDDNVNQGASNSSFVVEGPDGSVELPLLEDFLPKRDGYTQVSADYVRDVTANGTLGFLQLQGRRYDQLRDYDTAALYGGLESAWRLKTWLLRATGSLGVSGMGGHLYQRQGQAQLRVTPPLPLPARTQLHLIGAVTRNDYATLSAFDSNLFEGRVLLSHHLDGFSATASAGLMSDRALGDRPGGNRHGNYLSLNLRQPIAWGLTGELAWTRQTWDSASPYSPELLIDQVRAQRTQVARASLSYRIGKQQSIVLEARAVRNRENISIFQYNNRQLQLSWQWHTQ</sequence>
<evidence type="ECO:0000313" key="3">
    <source>
        <dbReference type="Proteomes" id="UP000180246"/>
    </source>
</evidence>
<dbReference type="Proteomes" id="UP000180246">
    <property type="component" value="Unassembled WGS sequence"/>
</dbReference>
<reference evidence="2 3" key="1">
    <citation type="submission" date="2014-10" db="EMBL/GenBank/DDBJ databases">
        <authorList>
            <person name="Seo M.-J."/>
            <person name="Seok Y.J."/>
            <person name="Cha I.-T."/>
        </authorList>
    </citation>
    <scope>NUCLEOTIDE SEQUENCE [LARGE SCALE GENOMIC DNA]</scope>
    <source>
        <strain evidence="2 3">NEU</strain>
    </source>
</reference>
<organism evidence="2 3">
    <name type="scientific">Massilia timonae</name>
    <dbReference type="NCBI Taxonomy" id="47229"/>
    <lineage>
        <taxon>Bacteria</taxon>
        <taxon>Pseudomonadati</taxon>
        <taxon>Pseudomonadota</taxon>
        <taxon>Betaproteobacteria</taxon>
        <taxon>Burkholderiales</taxon>
        <taxon>Oxalobacteraceae</taxon>
        <taxon>Telluria group</taxon>
        <taxon>Massilia</taxon>
    </lineage>
</organism>
<dbReference type="AlphaFoldDB" id="A0A1S2N561"/>
<dbReference type="EMBL" id="JRYB01000001">
    <property type="protein sequence ID" value="OIJ40215.1"/>
    <property type="molecule type" value="Genomic_DNA"/>
</dbReference>
<gene>
    <name evidence="2" type="ORF">LO55_2198</name>
</gene>
<dbReference type="SUPFAM" id="SSF48452">
    <property type="entry name" value="TPR-like"/>
    <property type="match status" value="1"/>
</dbReference>
<dbReference type="Gene3D" id="1.25.40.10">
    <property type="entry name" value="Tetratricopeptide repeat domain"/>
    <property type="match status" value="1"/>
</dbReference>
<name>A0A1S2N561_9BURK</name>
<evidence type="ECO:0000313" key="2">
    <source>
        <dbReference type="EMBL" id="OIJ40215.1"/>
    </source>
</evidence>
<keyword evidence="1" id="KW-0732">Signal</keyword>
<feature type="chain" id="PRO_5010345956" evidence="1">
    <location>
        <begin position="26"/>
        <end position="422"/>
    </location>
</feature>
<dbReference type="InterPro" id="IPR011990">
    <property type="entry name" value="TPR-like_helical_dom_sf"/>
</dbReference>
<dbReference type="Pfam" id="PF14559">
    <property type="entry name" value="TPR_19"/>
    <property type="match status" value="1"/>
</dbReference>
<proteinExistence type="predicted"/>
<dbReference type="RefSeq" id="WP_229410124.1">
    <property type="nucleotide sequence ID" value="NZ_JRYB01000001.1"/>
</dbReference>
<evidence type="ECO:0000256" key="1">
    <source>
        <dbReference type="SAM" id="SignalP"/>
    </source>
</evidence>
<feature type="signal peptide" evidence="1">
    <location>
        <begin position="1"/>
        <end position="25"/>
    </location>
</feature>
<protein>
    <submittedName>
        <fullName evidence="2">Tetratricopeptide repeat family protein</fullName>
    </submittedName>
</protein>